<sequence>MNEQKWNERFEEMMQKKRKTQEKLKMLQAQKLLDEMKEVTGVPKINEVSRKVANELAKIEAEKAANSESNNYKEATPISNASKGDNQAQPNKSFSRSAAKYLKNDDLESKRLPPPTEIVFPPKKSDTLPSKEFKDLQETYIRAQTLHCQQQNSQALSPRCHIDLQSGQASEQYINLRAPKNGKVSNTMGVSQAETLRRDFLQTEENSKEKLDTYMKNIKWVQKREEKLKEQRWDRQVSEITPCTFKPALTKSQSLRNSFSGPHEDKDNNYLDMHYRRKNLQESLEKQEVKLKKAESVRSAEADSVEESQVQSLKDKPFTYSALAPMGSRVKYKEGFNVKKFTNTAKPMVSYKRLE</sequence>
<dbReference type="EMBL" id="CAJZBQ010000010">
    <property type="protein sequence ID" value="CAG9313114.1"/>
    <property type="molecule type" value="Genomic_DNA"/>
</dbReference>
<feature type="coiled-coil region" evidence="1">
    <location>
        <begin position="3"/>
        <end position="30"/>
    </location>
</feature>
<feature type="compositionally biased region" description="Polar residues" evidence="2">
    <location>
        <begin position="66"/>
        <end position="96"/>
    </location>
</feature>
<dbReference type="Proteomes" id="UP001162131">
    <property type="component" value="Unassembled WGS sequence"/>
</dbReference>
<proteinExistence type="predicted"/>
<comment type="caution">
    <text evidence="3">The sequence shown here is derived from an EMBL/GenBank/DDBJ whole genome shotgun (WGS) entry which is preliminary data.</text>
</comment>
<feature type="compositionally biased region" description="Basic and acidic residues" evidence="2">
    <location>
        <begin position="102"/>
        <end position="111"/>
    </location>
</feature>
<protein>
    <submittedName>
        <fullName evidence="3">Uncharacterized protein</fullName>
    </submittedName>
</protein>
<evidence type="ECO:0000256" key="2">
    <source>
        <dbReference type="SAM" id="MobiDB-lite"/>
    </source>
</evidence>
<accession>A0AAU9IDR1</accession>
<evidence type="ECO:0000313" key="4">
    <source>
        <dbReference type="Proteomes" id="UP001162131"/>
    </source>
</evidence>
<dbReference type="AlphaFoldDB" id="A0AAU9IDR1"/>
<keyword evidence="1" id="KW-0175">Coiled coil</keyword>
<evidence type="ECO:0000313" key="3">
    <source>
        <dbReference type="EMBL" id="CAG9313114.1"/>
    </source>
</evidence>
<organism evidence="3 4">
    <name type="scientific">Blepharisma stoltei</name>
    <dbReference type="NCBI Taxonomy" id="1481888"/>
    <lineage>
        <taxon>Eukaryota</taxon>
        <taxon>Sar</taxon>
        <taxon>Alveolata</taxon>
        <taxon>Ciliophora</taxon>
        <taxon>Postciliodesmatophora</taxon>
        <taxon>Heterotrichea</taxon>
        <taxon>Heterotrichida</taxon>
        <taxon>Blepharismidae</taxon>
        <taxon>Blepharisma</taxon>
    </lineage>
</organism>
<feature type="region of interest" description="Disordered" evidence="2">
    <location>
        <begin position="62"/>
        <end position="130"/>
    </location>
</feature>
<keyword evidence="4" id="KW-1185">Reference proteome</keyword>
<gene>
    <name evidence="3" type="ORF">BSTOLATCC_MIC8393</name>
</gene>
<evidence type="ECO:0000256" key="1">
    <source>
        <dbReference type="SAM" id="Coils"/>
    </source>
</evidence>
<reference evidence="3" key="1">
    <citation type="submission" date="2021-09" db="EMBL/GenBank/DDBJ databases">
        <authorList>
            <consortium name="AG Swart"/>
            <person name="Singh M."/>
            <person name="Singh A."/>
            <person name="Seah K."/>
            <person name="Emmerich C."/>
        </authorList>
    </citation>
    <scope>NUCLEOTIDE SEQUENCE</scope>
    <source>
        <strain evidence="3">ATCC30299</strain>
    </source>
</reference>
<name>A0AAU9IDR1_9CILI</name>